<gene>
    <name evidence="1" type="ORF">METZ01_LOCUS16892</name>
</gene>
<name>A0A381PCM4_9ZZZZ</name>
<proteinExistence type="predicted"/>
<dbReference type="AlphaFoldDB" id="A0A381PCM4"/>
<evidence type="ECO:0000313" key="1">
    <source>
        <dbReference type="EMBL" id="SUZ64038.1"/>
    </source>
</evidence>
<protein>
    <submittedName>
        <fullName evidence="1">Uncharacterized protein</fullName>
    </submittedName>
</protein>
<reference evidence="1" key="1">
    <citation type="submission" date="2018-05" db="EMBL/GenBank/DDBJ databases">
        <authorList>
            <person name="Lanie J.A."/>
            <person name="Ng W.-L."/>
            <person name="Kazmierczak K.M."/>
            <person name="Andrzejewski T.M."/>
            <person name="Davidsen T.M."/>
            <person name="Wayne K.J."/>
            <person name="Tettelin H."/>
            <person name="Glass J.I."/>
            <person name="Rusch D."/>
            <person name="Podicherti R."/>
            <person name="Tsui H.-C.T."/>
            <person name="Winkler M.E."/>
        </authorList>
    </citation>
    <scope>NUCLEOTIDE SEQUENCE</scope>
</reference>
<organism evidence="1">
    <name type="scientific">marine metagenome</name>
    <dbReference type="NCBI Taxonomy" id="408172"/>
    <lineage>
        <taxon>unclassified sequences</taxon>
        <taxon>metagenomes</taxon>
        <taxon>ecological metagenomes</taxon>
    </lineage>
</organism>
<sequence length="71" mass="7752">MPQHCFLVAGGMLLDVRISSGASAFGSPDPVGSLRNSDPQLKNLLPEHQSNRNLSYRCDCVMSISSDRFRA</sequence>
<dbReference type="EMBL" id="UINC01000928">
    <property type="protein sequence ID" value="SUZ64038.1"/>
    <property type="molecule type" value="Genomic_DNA"/>
</dbReference>
<accession>A0A381PCM4</accession>